<comment type="caution">
    <text evidence="2">The sequence shown here is derived from an EMBL/GenBank/DDBJ whole genome shotgun (WGS) entry which is preliminary data.</text>
</comment>
<name>A0AAN7ME46_TRANT</name>
<dbReference type="Pfam" id="PF12056">
    <property type="entry name" value="DUF3537"/>
    <property type="match status" value="1"/>
</dbReference>
<protein>
    <submittedName>
        <fullName evidence="2">Uncharacterized protein</fullName>
    </submittedName>
</protein>
<accession>A0AAN7ME46</accession>
<dbReference type="AlphaFoldDB" id="A0AAN7ME46"/>
<dbReference type="PANTHER" id="PTHR31963:SF16">
    <property type="entry name" value="OS06G0635200 PROTEIN"/>
    <property type="match status" value="1"/>
</dbReference>
<dbReference type="Proteomes" id="UP001346149">
    <property type="component" value="Unassembled WGS sequence"/>
</dbReference>
<evidence type="ECO:0000256" key="1">
    <source>
        <dbReference type="SAM" id="SignalP"/>
    </source>
</evidence>
<dbReference type="EMBL" id="JAXQNO010000001">
    <property type="protein sequence ID" value="KAK4803579.1"/>
    <property type="molecule type" value="Genomic_DNA"/>
</dbReference>
<dbReference type="InterPro" id="IPR021924">
    <property type="entry name" value="DUF3537"/>
</dbReference>
<feature type="chain" id="PRO_5042876776" evidence="1">
    <location>
        <begin position="20"/>
        <end position="153"/>
    </location>
</feature>
<reference evidence="2 3" key="1">
    <citation type="journal article" date="2023" name="Hortic Res">
        <title>Pangenome of water caltrop reveals structural variations and asymmetric subgenome divergence after allopolyploidization.</title>
        <authorList>
            <person name="Zhang X."/>
            <person name="Chen Y."/>
            <person name="Wang L."/>
            <person name="Yuan Y."/>
            <person name="Fang M."/>
            <person name="Shi L."/>
            <person name="Lu R."/>
            <person name="Comes H.P."/>
            <person name="Ma Y."/>
            <person name="Chen Y."/>
            <person name="Huang G."/>
            <person name="Zhou Y."/>
            <person name="Zheng Z."/>
            <person name="Qiu Y."/>
        </authorList>
    </citation>
    <scope>NUCLEOTIDE SEQUENCE [LARGE SCALE GENOMIC DNA]</scope>
    <source>
        <strain evidence="2">F231</strain>
    </source>
</reference>
<sequence>MQLCSITLVTALLILLRTATRITHRAQSIACLASKWNVSAALDFSTAWKDSDSPDPQDAATRGDPFPLSIIEEPPYVGNSGNEGVLDNYQLAPVYARSIISFQKRLALVTYFENNIAGITVYGFALDRGSLCTIFGIELSLVLWLLGKTINII</sequence>
<proteinExistence type="predicted"/>
<dbReference type="PANTHER" id="PTHR31963">
    <property type="entry name" value="RAS GUANINE NUCLEOTIDE EXCHANGE FACTOR K"/>
    <property type="match status" value="1"/>
</dbReference>
<evidence type="ECO:0000313" key="3">
    <source>
        <dbReference type="Proteomes" id="UP001346149"/>
    </source>
</evidence>
<keyword evidence="3" id="KW-1185">Reference proteome</keyword>
<keyword evidence="1" id="KW-0732">Signal</keyword>
<evidence type="ECO:0000313" key="2">
    <source>
        <dbReference type="EMBL" id="KAK4803579.1"/>
    </source>
</evidence>
<gene>
    <name evidence="2" type="ORF">SAY86_003396</name>
</gene>
<feature type="signal peptide" evidence="1">
    <location>
        <begin position="1"/>
        <end position="19"/>
    </location>
</feature>
<organism evidence="2 3">
    <name type="scientific">Trapa natans</name>
    <name type="common">Water chestnut</name>
    <dbReference type="NCBI Taxonomy" id="22666"/>
    <lineage>
        <taxon>Eukaryota</taxon>
        <taxon>Viridiplantae</taxon>
        <taxon>Streptophyta</taxon>
        <taxon>Embryophyta</taxon>
        <taxon>Tracheophyta</taxon>
        <taxon>Spermatophyta</taxon>
        <taxon>Magnoliopsida</taxon>
        <taxon>eudicotyledons</taxon>
        <taxon>Gunneridae</taxon>
        <taxon>Pentapetalae</taxon>
        <taxon>rosids</taxon>
        <taxon>malvids</taxon>
        <taxon>Myrtales</taxon>
        <taxon>Lythraceae</taxon>
        <taxon>Trapa</taxon>
    </lineage>
</organism>